<dbReference type="EMBL" id="LN877948">
    <property type="protein sequence ID" value="CUV04478.1"/>
    <property type="molecule type" value="Genomic_DNA"/>
</dbReference>
<reference evidence="1" key="1">
    <citation type="submission" date="2015-08" db="EMBL/GenBank/DDBJ databases">
        <authorList>
            <person name="Babu N.S."/>
            <person name="Beckwith C.J."/>
            <person name="Beseler K.G."/>
            <person name="Brison A."/>
            <person name="Carone J.V."/>
            <person name="Caskin T.P."/>
            <person name="Diamond M."/>
            <person name="Durham M.E."/>
            <person name="Foxe J.M."/>
            <person name="Go M."/>
            <person name="Henderson B.A."/>
            <person name="Jones I.B."/>
            <person name="McGettigan J.A."/>
            <person name="Micheletti S.J."/>
            <person name="Nasrallah M.E."/>
            <person name="Ortiz D."/>
            <person name="Piller C.R."/>
            <person name="Privatt S.R."/>
            <person name="Schneider S.L."/>
            <person name="Sharp S."/>
            <person name="Smith T.C."/>
            <person name="Stanton J.D."/>
            <person name="Ullery H.E."/>
            <person name="Wilson R.J."/>
            <person name="Serrano M.G."/>
            <person name="Buck G."/>
            <person name="Lee V."/>
            <person name="Wang Y."/>
            <person name="Carvalho R."/>
            <person name="Voegtly L."/>
            <person name="Shi R."/>
            <person name="Duckworth R."/>
            <person name="Johnson A."/>
            <person name="Loviza R."/>
            <person name="Walstead R."/>
            <person name="Shah Z."/>
            <person name="Kiflezghi M."/>
            <person name="Wade K."/>
            <person name="Ball S.L."/>
            <person name="Bradley K.W."/>
            <person name="Asai D.J."/>
            <person name="Bowman C.A."/>
            <person name="Russell D.A."/>
            <person name="Pope W.H."/>
            <person name="Jacobs-Sera D."/>
            <person name="Hendrix R.W."/>
            <person name="Hatfull G.F."/>
        </authorList>
    </citation>
    <scope>NUCLEOTIDE SEQUENCE [LARGE SCALE GENOMIC DNA]</scope>
</reference>
<dbReference type="VEuPathDB" id="CryptoDB:CHUDEA2_1230"/>
<dbReference type="VEuPathDB" id="CryptoDB:Chro.20135"/>
<dbReference type="AlphaFoldDB" id="A0A0S4TDV7"/>
<dbReference type="OrthoDB" id="339601at2759"/>
<gene>
    <name evidence="1" type="ORF">CHUDEA2_1230</name>
</gene>
<dbReference type="VEuPathDB" id="CryptoDB:ChTU502y2012_420g0075"/>
<organism evidence="1">
    <name type="scientific">Cryptosporidium hominis</name>
    <dbReference type="NCBI Taxonomy" id="237895"/>
    <lineage>
        <taxon>Eukaryota</taxon>
        <taxon>Sar</taxon>
        <taxon>Alveolata</taxon>
        <taxon>Apicomplexa</taxon>
        <taxon>Conoidasida</taxon>
        <taxon>Coccidia</taxon>
        <taxon>Eucoccidiorida</taxon>
        <taxon>Eimeriorina</taxon>
        <taxon>Cryptosporidiidae</taxon>
        <taxon>Cryptosporidium</taxon>
    </lineage>
</organism>
<dbReference type="VEuPathDB" id="CryptoDB:GY17_00003484"/>
<dbReference type="InterPro" id="IPR016024">
    <property type="entry name" value="ARM-type_fold"/>
</dbReference>
<name>A0A0S4TDV7_CRYHO</name>
<accession>A0A0S4TDV7</accession>
<evidence type="ECO:0000313" key="1">
    <source>
        <dbReference type="EMBL" id="CUV04478.1"/>
    </source>
</evidence>
<sequence length="750" mass="86446">MTGVYEKQCRGARFDYMVSTVENCKSLMENKNYKESYSLICELLLSLCNDKELIEEFFYSGAFELCCEFLRIKGENDMKTMNNSIPEVQEVEVPCLIVEQLSLLSSFTLQSFDEEIGEISMLIFFLTERHRYYVDVNWKSNELKYMGIFLQSHFRFLYSAIKSFNKFEKSEGLSILLLTLKNIEVAIRGCPAHRIVPNMVKALIEHSTWEIISLVAETIISNTLELVFEQKENTENDNTKILMQFRECTFVLIQIISYLPTIGTSPGINRHIIPSLIQIGLQKLFLTQSNSTVSIRCSCRYCENCRKIQKICTKREELIIKESAPLLQELIEVFIQNNALDLLSKLITSIQNIDNSCVINDTSSSNYFGYQRAFINMIPFVQKRFDTDHLNKTIVMLMQIMPKSTKISAENTQSITTLELNRTCFAKVTISKPGPEDSDINSDEKYSDIKSIEIVTLTEQTKAIVSCLTGIILQSFEFPLKSNENVKLSGILEIVCPTFELLLRKCIIEWEKQIDYIINNKFANEQMVLILSEMNTLLHLIVPIYLKYLRHKNINGNSKNIHKSTFQFLQKTLSNILSVFSDFFLSLSQIFITESNSENFSKDDLKSPARNKINQERKDIIYSIGSSLISSLSIISDVSTYNWTNVSRRRYLPSPHFKICGWISSSQFKFVDLWKRIFISERCIIVKELSQIVTLISERSSALNSKDIITRSLKFSSEDNDEYNAFLEDIDDELYNDSLENVSLSLNNVD</sequence>
<proteinExistence type="predicted"/>
<dbReference type="Proteomes" id="UP000199752">
    <property type="component" value="Chromosome 2"/>
</dbReference>
<dbReference type="SUPFAM" id="SSF48371">
    <property type="entry name" value="ARM repeat"/>
    <property type="match status" value="1"/>
</dbReference>
<protein>
    <submittedName>
        <fullName evidence="1">Uncharacterized protein</fullName>
    </submittedName>
</protein>